<dbReference type="InterPro" id="IPR007695">
    <property type="entry name" value="DNA_mismatch_repair_MutS-lik_N"/>
</dbReference>
<evidence type="ECO:0000313" key="4">
    <source>
        <dbReference type="Proteomes" id="UP000734854"/>
    </source>
</evidence>
<proteinExistence type="predicted"/>
<keyword evidence="4" id="KW-1185">Reference proteome</keyword>
<feature type="compositionally biased region" description="Basic and acidic residues" evidence="1">
    <location>
        <begin position="424"/>
        <end position="434"/>
    </location>
</feature>
<evidence type="ECO:0000256" key="1">
    <source>
        <dbReference type="SAM" id="MobiDB-lite"/>
    </source>
</evidence>
<reference evidence="3 4" key="1">
    <citation type="submission" date="2020-08" db="EMBL/GenBank/DDBJ databases">
        <title>Plant Genome Project.</title>
        <authorList>
            <person name="Zhang R.-G."/>
        </authorList>
    </citation>
    <scope>NUCLEOTIDE SEQUENCE [LARGE SCALE GENOMIC DNA]</scope>
    <source>
        <tissue evidence="3">Rhizome</tissue>
    </source>
</reference>
<protein>
    <recommendedName>
        <fullName evidence="2">DNA mismatch repair protein MutS-like N-terminal domain-containing protein</fullName>
    </recommendedName>
</protein>
<feature type="domain" description="DNA mismatch repair protein MutS-like N-terminal" evidence="2">
    <location>
        <begin position="117"/>
        <end position="222"/>
    </location>
</feature>
<dbReference type="GO" id="GO:0005524">
    <property type="term" value="F:ATP binding"/>
    <property type="evidence" value="ECO:0007669"/>
    <property type="project" value="InterPro"/>
</dbReference>
<dbReference type="Pfam" id="PF01624">
    <property type="entry name" value="MutS_I"/>
    <property type="match status" value="1"/>
</dbReference>
<accession>A0A8J5GZT7</accession>
<dbReference type="AlphaFoldDB" id="A0A8J5GZT7"/>
<name>A0A8J5GZT7_ZINOF</name>
<dbReference type="PANTHER" id="PTHR48448">
    <property type="entry name" value="MUTL PROTEIN ISOFORM 1"/>
    <property type="match status" value="1"/>
</dbReference>
<dbReference type="Gene3D" id="3.40.1170.10">
    <property type="entry name" value="DNA repair protein MutS, domain I"/>
    <property type="match status" value="1"/>
</dbReference>
<feature type="compositionally biased region" description="Basic and acidic residues" evidence="1">
    <location>
        <begin position="331"/>
        <end position="340"/>
    </location>
</feature>
<dbReference type="SUPFAM" id="SSF55271">
    <property type="entry name" value="DNA repair protein MutS, domain I"/>
    <property type="match status" value="1"/>
</dbReference>
<dbReference type="EMBL" id="JACMSC010000007">
    <property type="protein sequence ID" value="KAG6513716.1"/>
    <property type="molecule type" value="Genomic_DNA"/>
</dbReference>
<dbReference type="GO" id="GO:0030983">
    <property type="term" value="F:mismatched DNA binding"/>
    <property type="evidence" value="ECO:0007669"/>
    <property type="project" value="InterPro"/>
</dbReference>
<dbReference type="GO" id="GO:0006298">
    <property type="term" value="P:mismatch repair"/>
    <property type="evidence" value="ECO:0007669"/>
    <property type="project" value="InterPro"/>
</dbReference>
<evidence type="ECO:0000259" key="2">
    <source>
        <dbReference type="Pfam" id="PF01624"/>
    </source>
</evidence>
<dbReference type="InterPro" id="IPR016151">
    <property type="entry name" value="DNA_mismatch_repair_MutS_N"/>
</dbReference>
<feature type="region of interest" description="Disordered" evidence="1">
    <location>
        <begin position="419"/>
        <end position="443"/>
    </location>
</feature>
<feature type="region of interest" description="Disordered" evidence="1">
    <location>
        <begin position="314"/>
        <end position="340"/>
    </location>
</feature>
<dbReference type="InterPro" id="IPR053276">
    <property type="entry name" value="MtDNA_mismatch_repair_MutS"/>
</dbReference>
<gene>
    <name evidence="3" type="ORF">ZIOFF_024052</name>
</gene>
<comment type="caution">
    <text evidence="3">The sequence shown here is derived from an EMBL/GenBank/DDBJ whole genome shotgun (WGS) entry which is preliminary data.</text>
</comment>
<dbReference type="Proteomes" id="UP000734854">
    <property type="component" value="Unassembled WGS sequence"/>
</dbReference>
<evidence type="ECO:0000313" key="3">
    <source>
        <dbReference type="EMBL" id="KAG6513716.1"/>
    </source>
</evidence>
<sequence>MASSARLSLMGFLRPSLIHRFGKAPTARLLVRKYLVKPNKAFNGALSASKRLSKQDRFYEEVDHSHIMWWKDKMQLCKKPSTVQLIKRLDYSNLLGLDVNLRNGRLKEGTLNMELLQFKLRFPREVLLCRVGDFYEAIGFDACVLVEYAGLNPFGGLRSDSNPRAGCPVMVCIFILLIEKGNLRQTLDDLTRSGFSICIVEELQGPSQARSRKSRFVSGHAHPGSPYVFGLAGVDHDVEFPDPMPVIDVENLGAMAEGLAIDAGVRDHAANNEISSILLLPIPIPFLFHRIELTTSQFVAMLLGLRKRIAARRKKEMGEQMKAPSPSNPPRDAEQREDQVPHERRIAVLTFSFALIFFWCGEPEPLSSKEWFGSDIADSAVESSKNLKDEYLVEEDELELAPSGKEVALWSKDESTVEFDEVAESEKENSKPAEESTISVNNL</sequence>
<organism evidence="3 4">
    <name type="scientific">Zingiber officinale</name>
    <name type="common">Ginger</name>
    <name type="synonym">Amomum zingiber</name>
    <dbReference type="NCBI Taxonomy" id="94328"/>
    <lineage>
        <taxon>Eukaryota</taxon>
        <taxon>Viridiplantae</taxon>
        <taxon>Streptophyta</taxon>
        <taxon>Embryophyta</taxon>
        <taxon>Tracheophyta</taxon>
        <taxon>Spermatophyta</taxon>
        <taxon>Magnoliopsida</taxon>
        <taxon>Liliopsida</taxon>
        <taxon>Zingiberales</taxon>
        <taxon>Zingiberaceae</taxon>
        <taxon>Zingiber</taxon>
    </lineage>
</organism>
<dbReference type="PANTHER" id="PTHR48448:SF1">
    <property type="entry name" value="MUTL PROTEIN ISOFORM 1"/>
    <property type="match status" value="1"/>
</dbReference>